<reference evidence="3" key="1">
    <citation type="submission" date="2021-01" db="EMBL/GenBank/DDBJ databases">
        <title>Modified the classification status of verrucomicrobia.</title>
        <authorList>
            <person name="Feng X."/>
        </authorList>
    </citation>
    <scope>NUCLEOTIDE SEQUENCE</scope>
    <source>
        <strain evidence="3">_KCTC 22039</strain>
    </source>
</reference>
<gene>
    <name evidence="3" type="ORF">JIN82_15270</name>
</gene>
<dbReference type="InterPro" id="IPR036724">
    <property type="entry name" value="Cobalamin-bd_sf"/>
</dbReference>
<dbReference type="SMART" id="SM00422">
    <property type="entry name" value="HTH_MERR"/>
    <property type="match status" value="1"/>
</dbReference>
<dbReference type="Gene3D" id="1.10.1240.10">
    <property type="entry name" value="Methionine synthase domain"/>
    <property type="match status" value="1"/>
</dbReference>
<dbReference type="PROSITE" id="PS51332">
    <property type="entry name" value="B12_BINDING"/>
    <property type="match status" value="1"/>
</dbReference>
<dbReference type="InterPro" id="IPR006158">
    <property type="entry name" value="Cobalamin-bd"/>
</dbReference>
<dbReference type="EMBL" id="JAENIM010000045">
    <property type="protein sequence ID" value="MBK1792524.1"/>
    <property type="molecule type" value="Genomic_DNA"/>
</dbReference>
<protein>
    <submittedName>
        <fullName evidence="3">MerR family transcriptional regulator</fullName>
    </submittedName>
</protein>
<sequence>MKIATQRSGLSPHVLRVWEKRYAAVTPHRSSTNRRLYSDEEIHKLQLLHQLTEQGHSISQIAKLDNGELMVMAQQSDELTPIAPDSGSAEIFVERAREATQVFDMHALERVFDEAIVQLGYSALLERVMVPFIQLVGQDWQDGHISTAEEHAASHLIKDYLARTARPFTHDASAPCCVVATPSGQLHEIGAVIASSMAKKMGWNVLYLGPSLPAEEIAGACIHHQAKALCLSIVYPLDDPHLPAELERLRKHLPAETPIIIGGRASFYYQKAINKIDATLVESMPELRQTLDQLRTIEQ</sequence>
<dbReference type="CDD" id="cd01104">
    <property type="entry name" value="HTH_MlrA-CarA"/>
    <property type="match status" value="1"/>
</dbReference>
<dbReference type="InterPro" id="IPR000551">
    <property type="entry name" value="MerR-type_HTH_dom"/>
</dbReference>
<dbReference type="SUPFAM" id="SSF46955">
    <property type="entry name" value="Putative DNA-binding domain"/>
    <property type="match status" value="1"/>
</dbReference>
<name>A0A8J7SL33_9BACT</name>
<dbReference type="InterPro" id="IPR009061">
    <property type="entry name" value="DNA-bd_dom_put_sf"/>
</dbReference>
<dbReference type="InterPro" id="IPR036594">
    <property type="entry name" value="Meth_synthase_dom"/>
</dbReference>
<dbReference type="PROSITE" id="PS50937">
    <property type="entry name" value="HTH_MERR_2"/>
    <property type="match status" value="1"/>
</dbReference>
<comment type="caution">
    <text evidence="3">The sequence shown here is derived from an EMBL/GenBank/DDBJ whole genome shotgun (WGS) entry which is preliminary data.</text>
</comment>
<keyword evidence="4" id="KW-1185">Reference proteome</keyword>
<accession>A0A8J7SL33</accession>
<dbReference type="GO" id="GO:0003677">
    <property type="term" value="F:DNA binding"/>
    <property type="evidence" value="ECO:0007669"/>
    <property type="project" value="InterPro"/>
</dbReference>
<organism evidence="3 4">
    <name type="scientific">Persicirhabdus sediminis</name>
    <dbReference type="NCBI Taxonomy" id="454144"/>
    <lineage>
        <taxon>Bacteria</taxon>
        <taxon>Pseudomonadati</taxon>
        <taxon>Verrucomicrobiota</taxon>
        <taxon>Verrucomicrobiia</taxon>
        <taxon>Verrucomicrobiales</taxon>
        <taxon>Verrucomicrobiaceae</taxon>
        <taxon>Persicirhabdus</taxon>
    </lineage>
</organism>
<dbReference type="CDD" id="cd02065">
    <property type="entry name" value="B12-binding_like"/>
    <property type="match status" value="1"/>
</dbReference>
<evidence type="ECO:0000313" key="4">
    <source>
        <dbReference type="Proteomes" id="UP000624703"/>
    </source>
</evidence>
<dbReference type="InterPro" id="IPR003759">
    <property type="entry name" value="Cbl-bd_cap"/>
</dbReference>
<dbReference type="Proteomes" id="UP000624703">
    <property type="component" value="Unassembled WGS sequence"/>
</dbReference>
<dbReference type="AlphaFoldDB" id="A0A8J7SL33"/>
<evidence type="ECO:0000259" key="2">
    <source>
        <dbReference type="PROSITE" id="PS51332"/>
    </source>
</evidence>
<feature type="domain" description="HTH merR-type" evidence="1">
    <location>
        <begin position="1"/>
        <end position="67"/>
    </location>
</feature>
<dbReference type="Gene3D" id="1.10.1660.10">
    <property type="match status" value="1"/>
</dbReference>
<dbReference type="Pfam" id="PF02607">
    <property type="entry name" value="B12-binding_2"/>
    <property type="match status" value="1"/>
</dbReference>
<feature type="domain" description="B12-binding" evidence="2">
    <location>
        <begin position="174"/>
        <end position="298"/>
    </location>
</feature>
<dbReference type="Pfam" id="PF13411">
    <property type="entry name" value="MerR_1"/>
    <property type="match status" value="1"/>
</dbReference>
<dbReference type="Pfam" id="PF02310">
    <property type="entry name" value="B12-binding"/>
    <property type="match status" value="1"/>
</dbReference>
<dbReference type="Gene3D" id="3.40.50.280">
    <property type="entry name" value="Cobalamin-binding domain"/>
    <property type="match status" value="1"/>
</dbReference>
<dbReference type="GO" id="GO:0046872">
    <property type="term" value="F:metal ion binding"/>
    <property type="evidence" value="ECO:0007669"/>
    <property type="project" value="InterPro"/>
</dbReference>
<dbReference type="SUPFAM" id="SSF52242">
    <property type="entry name" value="Cobalamin (vitamin B12)-binding domain"/>
    <property type="match status" value="1"/>
</dbReference>
<proteinExistence type="predicted"/>
<evidence type="ECO:0000313" key="3">
    <source>
        <dbReference type="EMBL" id="MBK1792524.1"/>
    </source>
</evidence>
<evidence type="ECO:0000259" key="1">
    <source>
        <dbReference type="PROSITE" id="PS50937"/>
    </source>
</evidence>
<dbReference type="GO" id="GO:0006355">
    <property type="term" value="P:regulation of DNA-templated transcription"/>
    <property type="evidence" value="ECO:0007669"/>
    <property type="project" value="InterPro"/>
</dbReference>
<dbReference type="RefSeq" id="WP_200312531.1">
    <property type="nucleotide sequence ID" value="NZ_JAENIM010000045.1"/>
</dbReference>
<dbReference type="GO" id="GO:0031419">
    <property type="term" value="F:cobalamin binding"/>
    <property type="evidence" value="ECO:0007669"/>
    <property type="project" value="InterPro"/>
</dbReference>